<keyword evidence="3" id="KW-1185">Reference proteome</keyword>
<dbReference type="InterPro" id="IPR021698">
    <property type="entry name" value="DUF3280"/>
</dbReference>
<accession>A0A916RPZ0</accession>
<name>A0A916RPZ0_9HYPH</name>
<dbReference type="RefSeq" id="WP_188720485.1">
    <property type="nucleotide sequence ID" value="NZ_BMIF01000004.1"/>
</dbReference>
<comment type="caution">
    <text evidence="2">The sequence shown here is derived from an EMBL/GenBank/DDBJ whole genome shotgun (WGS) entry which is preliminary data.</text>
</comment>
<reference evidence="2" key="1">
    <citation type="journal article" date="2014" name="Int. J. Syst. Evol. Microbiol.">
        <title>Complete genome sequence of Corynebacterium casei LMG S-19264T (=DSM 44701T), isolated from a smear-ripened cheese.</title>
        <authorList>
            <consortium name="US DOE Joint Genome Institute (JGI-PGF)"/>
            <person name="Walter F."/>
            <person name="Albersmeier A."/>
            <person name="Kalinowski J."/>
            <person name="Ruckert C."/>
        </authorList>
    </citation>
    <scope>NUCLEOTIDE SEQUENCE</scope>
    <source>
        <strain evidence="2">CGMCC 1.15320</strain>
    </source>
</reference>
<evidence type="ECO:0000256" key="1">
    <source>
        <dbReference type="SAM" id="SignalP"/>
    </source>
</evidence>
<reference evidence="2" key="2">
    <citation type="submission" date="2020-09" db="EMBL/GenBank/DDBJ databases">
        <authorList>
            <person name="Sun Q."/>
            <person name="Zhou Y."/>
        </authorList>
    </citation>
    <scope>NUCLEOTIDE SEQUENCE</scope>
    <source>
        <strain evidence="2">CGMCC 1.15320</strain>
    </source>
</reference>
<dbReference type="EMBL" id="BMIF01000004">
    <property type="protein sequence ID" value="GGA62943.1"/>
    <property type="molecule type" value="Genomic_DNA"/>
</dbReference>
<feature type="chain" id="PRO_5037916525" description="DUF2380 domain-containing protein" evidence="1">
    <location>
        <begin position="25"/>
        <end position="167"/>
    </location>
</feature>
<evidence type="ECO:0000313" key="2">
    <source>
        <dbReference type="EMBL" id="GGA62943.1"/>
    </source>
</evidence>
<proteinExistence type="predicted"/>
<evidence type="ECO:0008006" key="4">
    <source>
        <dbReference type="Google" id="ProtNLM"/>
    </source>
</evidence>
<dbReference type="AlphaFoldDB" id="A0A916RPZ0"/>
<protein>
    <recommendedName>
        <fullName evidence="4">DUF2380 domain-containing protein</fullName>
    </recommendedName>
</protein>
<dbReference type="Proteomes" id="UP000636264">
    <property type="component" value="Unassembled WGS sequence"/>
</dbReference>
<gene>
    <name evidence="2" type="ORF">GCM10011385_15910</name>
</gene>
<evidence type="ECO:0000313" key="3">
    <source>
        <dbReference type="Proteomes" id="UP000636264"/>
    </source>
</evidence>
<keyword evidence="1" id="KW-0732">Signal</keyword>
<sequence>MPGARVIAAIAFLLLVLAPPIAGAEEAGPGLVIVPFQFRDTSGEVRDQTADHERRLHDAMQTAVSELAKTKLVEPSLLDCGNCAPGLVELMDQAREKGAQYMLLGYFHKMSTLVGWVKFAVFDLETNDPACDRFLTYRGDTDEAWFRASRMIVRDIARNCLPQSSEN</sequence>
<dbReference type="Pfam" id="PF11684">
    <property type="entry name" value="DUF3280"/>
    <property type="match status" value="1"/>
</dbReference>
<feature type="signal peptide" evidence="1">
    <location>
        <begin position="1"/>
        <end position="24"/>
    </location>
</feature>
<organism evidence="2 3">
    <name type="scientific">Nitratireductor aestuarii</name>
    <dbReference type="NCBI Taxonomy" id="1735103"/>
    <lineage>
        <taxon>Bacteria</taxon>
        <taxon>Pseudomonadati</taxon>
        <taxon>Pseudomonadota</taxon>
        <taxon>Alphaproteobacteria</taxon>
        <taxon>Hyphomicrobiales</taxon>
        <taxon>Phyllobacteriaceae</taxon>
        <taxon>Nitratireductor</taxon>
    </lineage>
</organism>